<evidence type="ECO:0000313" key="4">
    <source>
        <dbReference type="EMBL" id="HGE99337.1"/>
    </source>
</evidence>
<dbReference type="EMBL" id="DTMQ01000031">
    <property type="protein sequence ID" value="HGE99337.1"/>
    <property type="molecule type" value="Genomic_DNA"/>
</dbReference>
<dbReference type="GO" id="GO:0009523">
    <property type="term" value="C:photosystem II"/>
    <property type="evidence" value="ECO:0007669"/>
    <property type="project" value="UniProtKB-KW"/>
</dbReference>
<keyword evidence="2" id="KW-0604">Photosystem II</keyword>
<dbReference type="Gene3D" id="2.130.10.10">
    <property type="entry name" value="YVTN repeat-like/Quinoprotein amine dehydrogenase"/>
    <property type="match status" value="2"/>
</dbReference>
<dbReference type="InterPro" id="IPR028203">
    <property type="entry name" value="PSII_CF48-like_dom"/>
</dbReference>
<proteinExistence type="predicted"/>
<dbReference type="PANTHER" id="PTHR47199:SF2">
    <property type="entry name" value="PHOTOSYSTEM II STABILITY_ASSEMBLY FACTOR HCF136, CHLOROPLASTIC"/>
    <property type="match status" value="1"/>
</dbReference>
<protein>
    <recommendedName>
        <fullName evidence="3">Photosynthesis system II assembly factor Ycf48/Hcf136-like domain-containing protein</fullName>
    </recommendedName>
</protein>
<organism evidence="4">
    <name type="scientific">candidate division WOR-3 bacterium</name>
    <dbReference type="NCBI Taxonomy" id="2052148"/>
    <lineage>
        <taxon>Bacteria</taxon>
        <taxon>Bacteria division WOR-3</taxon>
    </lineage>
</organism>
<dbReference type="PANTHER" id="PTHR47199">
    <property type="entry name" value="PHOTOSYSTEM II STABILITY/ASSEMBLY FACTOR HCF136, CHLOROPLASTIC"/>
    <property type="match status" value="1"/>
</dbReference>
<keyword evidence="1" id="KW-0602">Photosynthesis</keyword>
<name>A0A7C3Z052_UNCW3</name>
<dbReference type="GO" id="GO:0015979">
    <property type="term" value="P:photosynthesis"/>
    <property type="evidence" value="ECO:0007669"/>
    <property type="project" value="UniProtKB-KW"/>
</dbReference>
<dbReference type="InterPro" id="IPR036278">
    <property type="entry name" value="Sialidase_sf"/>
</dbReference>
<evidence type="ECO:0000259" key="3">
    <source>
        <dbReference type="Pfam" id="PF14870"/>
    </source>
</evidence>
<dbReference type="InterPro" id="IPR015943">
    <property type="entry name" value="WD40/YVTN_repeat-like_dom_sf"/>
</dbReference>
<evidence type="ECO:0000256" key="2">
    <source>
        <dbReference type="ARBA" id="ARBA00023276"/>
    </source>
</evidence>
<evidence type="ECO:0000256" key="1">
    <source>
        <dbReference type="ARBA" id="ARBA00022531"/>
    </source>
</evidence>
<comment type="caution">
    <text evidence="4">The sequence shown here is derived from an EMBL/GenBank/DDBJ whole genome shotgun (WGS) entry which is preliminary data.</text>
</comment>
<feature type="domain" description="Photosynthesis system II assembly factor Ycf48/Hcf136-like" evidence="3">
    <location>
        <begin position="189"/>
        <end position="319"/>
    </location>
</feature>
<gene>
    <name evidence="4" type="ORF">ENX07_04625</name>
</gene>
<reference evidence="4" key="1">
    <citation type="journal article" date="2020" name="mSystems">
        <title>Genome- and Community-Level Interaction Insights into Carbon Utilization and Element Cycling Functions of Hydrothermarchaeota in Hydrothermal Sediment.</title>
        <authorList>
            <person name="Zhou Z."/>
            <person name="Liu Y."/>
            <person name="Xu W."/>
            <person name="Pan J."/>
            <person name="Luo Z.H."/>
            <person name="Li M."/>
        </authorList>
    </citation>
    <scope>NUCLEOTIDE SEQUENCE [LARGE SCALE GENOMIC DNA]</scope>
    <source>
        <strain evidence="4">SpSt-906</strain>
    </source>
</reference>
<sequence length="375" mass="42606">MNVFLFYLTFFTQERVYHGCAISPSGYIWICEKESSQVYASWDTGRTWINQGRPNMTERWLYDIFFLNDTLGWVAAEGGFVFHTTDGGFSWFTQNQGGTKFAQRVFMLNERFGWIASGEAIVLRTTDGGESWEQVILPNPPFPSDTVDFYGVSFIDSLTGWVVAGRYPVGDTFIKGQGYIAKTTDGGENWTLLRRDTIYDFFDCHFINANEGWVVGGNDRTFEPCILHTTDGGLSWEEQRVPSGYYLRACHFLGEEGWASGMFGTILHTTDGGETWTLQRTDVPGTIFDIEFLNSEIGVASGTDFALYTTDGGRNWFAARLGIKDYGTEQENKRYGETKGRKIYDACGRRIERWQVKGIYFQEEGGKIKKILICQ</sequence>
<dbReference type="Pfam" id="PF14870">
    <property type="entry name" value="PSII_BNR"/>
    <property type="match status" value="1"/>
</dbReference>
<dbReference type="SUPFAM" id="SSF110296">
    <property type="entry name" value="Oligoxyloglucan reducing end-specific cellobiohydrolase"/>
    <property type="match status" value="1"/>
</dbReference>
<dbReference type="AlphaFoldDB" id="A0A7C3Z052"/>
<dbReference type="SUPFAM" id="SSF50939">
    <property type="entry name" value="Sialidases"/>
    <property type="match status" value="1"/>
</dbReference>
<accession>A0A7C3Z052</accession>